<proteinExistence type="predicted"/>
<sequence>MSIWIEYLTAVVIAAFIAVTLFSVQMRSQEVSMDATQYRAARTTAADIIEMIESDLKNMGSQHPGTSSSGLYSFPGGATFGIIAAPDTASTTRTFRFYAQQERGTAPRTIQYQWTEVDSVTLSTGARLPVYDFTRTVDGVVDGRSTGILTRLTFNLLESPGNAITNLENTRQIFVEMRAITPLGEARTIKETRWTSTIRPAALTIEG</sequence>
<keyword evidence="1" id="KW-1133">Transmembrane helix</keyword>
<reference evidence="2 3" key="1">
    <citation type="submission" date="2017-10" db="EMBL/GenBank/DDBJ databases">
        <title>Draft genome of Longibacter Salinarum.</title>
        <authorList>
            <person name="Goh K.M."/>
            <person name="Shamsir M.S."/>
            <person name="Lim S.W."/>
        </authorList>
    </citation>
    <scope>NUCLEOTIDE SEQUENCE [LARGE SCALE GENOMIC DNA]</scope>
    <source>
        <strain evidence="2 3">KCTC 52045</strain>
    </source>
</reference>
<comment type="caution">
    <text evidence="2">The sequence shown here is derived from an EMBL/GenBank/DDBJ whole genome shotgun (WGS) entry which is preliminary data.</text>
</comment>
<keyword evidence="1" id="KW-0812">Transmembrane</keyword>
<protein>
    <recommendedName>
        <fullName evidence="4">Prepilin-type cleavage/methylation domain-containing protein</fullName>
    </recommendedName>
</protein>
<evidence type="ECO:0000256" key="1">
    <source>
        <dbReference type="SAM" id="Phobius"/>
    </source>
</evidence>
<accession>A0A2A8CUF2</accession>
<keyword evidence="1" id="KW-0472">Membrane</keyword>
<dbReference type="Proteomes" id="UP000220102">
    <property type="component" value="Unassembled WGS sequence"/>
</dbReference>
<evidence type="ECO:0000313" key="2">
    <source>
        <dbReference type="EMBL" id="PEN11380.1"/>
    </source>
</evidence>
<feature type="transmembrane region" description="Helical" evidence="1">
    <location>
        <begin position="6"/>
        <end position="24"/>
    </location>
</feature>
<organism evidence="2 3">
    <name type="scientific">Longibacter salinarum</name>
    <dbReference type="NCBI Taxonomy" id="1850348"/>
    <lineage>
        <taxon>Bacteria</taxon>
        <taxon>Pseudomonadati</taxon>
        <taxon>Rhodothermota</taxon>
        <taxon>Rhodothermia</taxon>
        <taxon>Rhodothermales</taxon>
        <taxon>Salisaetaceae</taxon>
        <taxon>Longibacter</taxon>
    </lineage>
</organism>
<gene>
    <name evidence="2" type="ORF">CRI94_15185</name>
</gene>
<name>A0A2A8CUF2_9BACT</name>
<dbReference type="AlphaFoldDB" id="A0A2A8CUF2"/>
<evidence type="ECO:0000313" key="3">
    <source>
        <dbReference type="Proteomes" id="UP000220102"/>
    </source>
</evidence>
<dbReference type="EMBL" id="PDEQ01000009">
    <property type="protein sequence ID" value="PEN11380.1"/>
    <property type="molecule type" value="Genomic_DNA"/>
</dbReference>
<dbReference type="RefSeq" id="WP_098077776.1">
    <property type="nucleotide sequence ID" value="NZ_PDEQ01000009.1"/>
</dbReference>
<evidence type="ECO:0008006" key="4">
    <source>
        <dbReference type="Google" id="ProtNLM"/>
    </source>
</evidence>
<keyword evidence="3" id="KW-1185">Reference proteome</keyword>